<gene>
    <name evidence="1" type="ORF">Nepgr_026087</name>
</gene>
<name>A0AAD3T8A9_NEPGR</name>
<protein>
    <submittedName>
        <fullName evidence="1">Uncharacterized protein</fullName>
    </submittedName>
</protein>
<dbReference type="AlphaFoldDB" id="A0AAD3T8A9"/>
<dbReference type="EMBL" id="BSYO01000027">
    <property type="protein sequence ID" value="GMH24244.1"/>
    <property type="molecule type" value="Genomic_DNA"/>
</dbReference>
<organism evidence="1 2">
    <name type="scientific">Nepenthes gracilis</name>
    <name type="common">Slender pitcher plant</name>
    <dbReference type="NCBI Taxonomy" id="150966"/>
    <lineage>
        <taxon>Eukaryota</taxon>
        <taxon>Viridiplantae</taxon>
        <taxon>Streptophyta</taxon>
        <taxon>Embryophyta</taxon>
        <taxon>Tracheophyta</taxon>
        <taxon>Spermatophyta</taxon>
        <taxon>Magnoliopsida</taxon>
        <taxon>eudicotyledons</taxon>
        <taxon>Gunneridae</taxon>
        <taxon>Pentapetalae</taxon>
        <taxon>Caryophyllales</taxon>
        <taxon>Nepenthaceae</taxon>
        <taxon>Nepenthes</taxon>
    </lineage>
</organism>
<evidence type="ECO:0000313" key="2">
    <source>
        <dbReference type="Proteomes" id="UP001279734"/>
    </source>
</evidence>
<evidence type="ECO:0000313" key="1">
    <source>
        <dbReference type="EMBL" id="GMH24244.1"/>
    </source>
</evidence>
<comment type="caution">
    <text evidence="1">The sequence shown here is derived from an EMBL/GenBank/DDBJ whole genome shotgun (WGS) entry which is preliminary data.</text>
</comment>
<accession>A0AAD3T8A9</accession>
<reference evidence="1" key="1">
    <citation type="submission" date="2023-05" db="EMBL/GenBank/DDBJ databases">
        <title>Nepenthes gracilis genome sequencing.</title>
        <authorList>
            <person name="Fukushima K."/>
        </authorList>
    </citation>
    <scope>NUCLEOTIDE SEQUENCE</scope>
    <source>
        <strain evidence="1">SING2019-196</strain>
    </source>
</reference>
<proteinExistence type="predicted"/>
<keyword evidence="2" id="KW-1185">Reference proteome</keyword>
<sequence length="140" mass="15926">MFPTKPLLYRHPSPVVNQVLAIMIQDRPFDAALAAATKVIISPWATEIVSKVLRATPRFFFRPLRSIGSQNNTVRHRPPLTQRNLRLESRKLRNGSTQSESVWVYPKRSSSFTGLNPISNSPITNPPSRRWPLSLLKLID</sequence>
<dbReference type="Proteomes" id="UP001279734">
    <property type="component" value="Unassembled WGS sequence"/>
</dbReference>